<dbReference type="Proteomes" id="UP001162501">
    <property type="component" value="Chromosome 6"/>
</dbReference>
<evidence type="ECO:0000313" key="1">
    <source>
        <dbReference type="EMBL" id="CAN0536984.1"/>
    </source>
</evidence>
<sequence length="112" mass="11896">MGQLTYFLLPAQQSQESRRWLAGARGVCLSGSSSTKDTQSPRATPSGVSNHLLVGFGTKILQVRLLQSCCLLGLDKVSGIRLCPHNPGVCPASWVPCRASRPAPGMPSGYLD</sequence>
<dbReference type="EMBL" id="OX596090">
    <property type="protein sequence ID" value="CAN0536984.1"/>
    <property type="molecule type" value="Genomic_DNA"/>
</dbReference>
<evidence type="ECO:0000313" key="2">
    <source>
        <dbReference type="Proteomes" id="UP001162501"/>
    </source>
</evidence>
<reference evidence="1" key="1">
    <citation type="submission" date="2023-05" db="EMBL/GenBank/DDBJ databases">
        <authorList>
            <consortium name="ELIXIR-Norway"/>
        </authorList>
    </citation>
    <scope>NUCLEOTIDE SEQUENCE</scope>
</reference>
<protein>
    <submittedName>
        <fullName evidence="1">Uncharacterized protein</fullName>
    </submittedName>
</protein>
<reference evidence="1" key="2">
    <citation type="submission" date="2025-03" db="EMBL/GenBank/DDBJ databases">
        <authorList>
            <consortium name="ELIXIR-Norway"/>
            <consortium name="Elixir Norway"/>
        </authorList>
    </citation>
    <scope>NUCLEOTIDE SEQUENCE</scope>
</reference>
<accession>A0AC59ZZ02</accession>
<organism evidence="1 2">
    <name type="scientific">Rangifer tarandus platyrhynchus</name>
    <name type="common">Svalbard reindeer</name>
    <dbReference type="NCBI Taxonomy" id="3082113"/>
    <lineage>
        <taxon>Eukaryota</taxon>
        <taxon>Metazoa</taxon>
        <taxon>Chordata</taxon>
        <taxon>Craniata</taxon>
        <taxon>Vertebrata</taxon>
        <taxon>Euteleostomi</taxon>
        <taxon>Mammalia</taxon>
        <taxon>Eutheria</taxon>
        <taxon>Laurasiatheria</taxon>
        <taxon>Artiodactyla</taxon>
        <taxon>Ruminantia</taxon>
        <taxon>Pecora</taxon>
        <taxon>Cervidae</taxon>
        <taxon>Odocoileinae</taxon>
        <taxon>Rangifer</taxon>
    </lineage>
</organism>
<gene>
    <name evidence="1" type="ORF">MRATA1EN22A_LOCUS24856</name>
</gene>
<name>A0AC59ZZ02_RANTA</name>
<proteinExistence type="predicted"/>